<keyword evidence="7" id="KW-1185">Reference proteome</keyword>
<evidence type="ECO:0000256" key="4">
    <source>
        <dbReference type="ARBA" id="ARBA00022801"/>
    </source>
</evidence>
<dbReference type="Pfam" id="PF09668">
    <property type="entry name" value="Asp_protease"/>
    <property type="match status" value="1"/>
</dbReference>
<dbReference type="AlphaFoldDB" id="A0A843W948"/>
<proteinExistence type="inferred from homology"/>
<dbReference type="Proteomes" id="UP000652761">
    <property type="component" value="Unassembled WGS sequence"/>
</dbReference>
<evidence type="ECO:0000256" key="3">
    <source>
        <dbReference type="ARBA" id="ARBA00022750"/>
    </source>
</evidence>
<evidence type="ECO:0000313" key="7">
    <source>
        <dbReference type="Proteomes" id="UP000652761"/>
    </source>
</evidence>
<dbReference type="PANTHER" id="PTHR12917:SF1">
    <property type="entry name" value="AT13091P"/>
    <property type="match status" value="1"/>
</dbReference>
<gene>
    <name evidence="6" type="ORF">Taro_036240</name>
</gene>
<evidence type="ECO:0000256" key="2">
    <source>
        <dbReference type="ARBA" id="ARBA00022670"/>
    </source>
</evidence>
<accession>A0A843W948</accession>
<protein>
    <recommendedName>
        <fullName evidence="5">Aspartic peptidase DDI1-type domain-containing protein</fullName>
    </recommendedName>
</protein>
<sequence>MRNMIPRKAQTGRTYCFVWNTCGDRASCFHLLRLFIQMIEPELAFADLNDDMACATAYLQYDVAEKDFVQLTYSDAVELLLKAKRKFEFLEASEQQDKSAQLPSRSQHSGTSSTAQTQIGSIFYPCSFTVLDASNMDFLFGLDMLRKHHCIIDLKENVLRVGGGEVSVPFLQEEDISSHFRDEERFSKQASLGQGSVLVQLRKEADLRRCAESSTIAAKDKVLELEEKARHILERSEREKK</sequence>
<evidence type="ECO:0000313" key="6">
    <source>
        <dbReference type="EMBL" id="MQM03458.1"/>
    </source>
</evidence>
<keyword evidence="2" id="KW-0645">Protease</keyword>
<keyword evidence="3" id="KW-0064">Aspartyl protease</keyword>
<dbReference type="GO" id="GO:0004190">
    <property type="term" value="F:aspartic-type endopeptidase activity"/>
    <property type="evidence" value="ECO:0007669"/>
    <property type="project" value="UniProtKB-KW"/>
</dbReference>
<dbReference type="EMBL" id="NMUH01003038">
    <property type="protein sequence ID" value="MQM03458.1"/>
    <property type="molecule type" value="Genomic_DNA"/>
</dbReference>
<dbReference type="Gene3D" id="2.40.70.10">
    <property type="entry name" value="Acid Proteases"/>
    <property type="match status" value="1"/>
</dbReference>
<name>A0A843W948_COLES</name>
<reference evidence="6" key="1">
    <citation type="submission" date="2017-07" db="EMBL/GenBank/DDBJ databases">
        <title>Taro Niue Genome Assembly and Annotation.</title>
        <authorList>
            <person name="Atibalentja N."/>
            <person name="Keating K."/>
            <person name="Fields C.J."/>
        </authorList>
    </citation>
    <scope>NUCLEOTIDE SEQUENCE</scope>
    <source>
        <strain evidence="6">Niue_2</strain>
        <tissue evidence="6">Leaf</tissue>
    </source>
</reference>
<feature type="domain" description="Aspartic peptidase DDI1-type" evidence="5">
    <location>
        <begin position="110"/>
        <end position="153"/>
    </location>
</feature>
<dbReference type="GO" id="GO:0006508">
    <property type="term" value="P:proteolysis"/>
    <property type="evidence" value="ECO:0007669"/>
    <property type="project" value="UniProtKB-KW"/>
</dbReference>
<feature type="non-terminal residue" evidence="6">
    <location>
        <position position="241"/>
    </location>
</feature>
<evidence type="ECO:0000256" key="1">
    <source>
        <dbReference type="ARBA" id="ARBA00009136"/>
    </source>
</evidence>
<dbReference type="OrthoDB" id="1047367at2759"/>
<evidence type="ECO:0000259" key="5">
    <source>
        <dbReference type="Pfam" id="PF09668"/>
    </source>
</evidence>
<organism evidence="6 7">
    <name type="scientific">Colocasia esculenta</name>
    <name type="common">Wild taro</name>
    <name type="synonym">Arum esculentum</name>
    <dbReference type="NCBI Taxonomy" id="4460"/>
    <lineage>
        <taxon>Eukaryota</taxon>
        <taxon>Viridiplantae</taxon>
        <taxon>Streptophyta</taxon>
        <taxon>Embryophyta</taxon>
        <taxon>Tracheophyta</taxon>
        <taxon>Spermatophyta</taxon>
        <taxon>Magnoliopsida</taxon>
        <taxon>Liliopsida</taxon>
        <taxon>Araceae</taxon>
        <taxon>Aroideae</taxon>
        <taxon>Colocasieae</taxon>
        <taxon>Colocasia</taxon>
    </lineage>
</organism>
<dbReference type="InterPro" id="IPR021109">
    <property type="entry name" value="Peptidase_aspartic_dom_sf"/>
</dbReference>
<dbReference type="PANTHER" id="PTHR12917">
    <property type="entry name" value="ASPARTYL PROTEASE DDI-RELATED"/>
    <property type="match status" value="1"/>
</dbReference>
<comment type="similarity">
    <text evidence="1">Belongs to the DDI1 family.</text>
</comment>
<dbReference type="SUPFAM" id="SSF50630">
    <property type="entry name" value="Acid proteases"/>
    <property type="match status" value="1"/>
</dbReference>
<comment type="caution">
    <text evidence="6">The sequence shown here is derived from an EMBL/GenBank/DDBJ whole genome shotgun (WGS) entry which is preliminary data.</text>
</comment>
<dbReference type="InterPro" id="IPR019103">
    <property type="entry name" value="Peptidase_aspartic_DDI1-type"/>
</dbReference>
<keyword evidence="4" id="KW-0378">Hydrolase</keyword>